<evidence type="ECO:0000256" key="1">
    <source>
        <dbReference type="SAM" id="MobiDB-lite"/>
    </source>
</evidence>
<feature type="region of interest" description="Disordered" evidence="1">
    <location>
        <begin position="1"/>
        <end position="38"/>
    </location>
</feature>
<protein>
    <submittedName>
        <fullName evidence="2">Uncharacterized protein</fullName>
    </submittedName>
</protein>
<accession>A0A0E3L9H8</accession>
<dbReference type="PATRIC" id="fig|1434120.4.peg.4633"/>
<dbReference type="AlphaFoldDB" id="A0A0E3L9H8"/>
<reference evidence="2 3" key="1">
    <citation type="submission" date="2014-07" db="EMBL/GenBank/DDBJ databases">
        <title>Methanogenic archaea and the global carbon cycle.</title>
        <authorList>
            <person name="Henriksen J.R."/>
            <person name="Luke J."/>
            <person name="Reinhart S."/>
            <person name="Benedict M.N."/>
            <person name="Youngblut N.D."/>
            <person name="Metcalf M.E."/>
            <person name="Whitaker R.J."/>
            <person name="Metcalf W.W."/>
        </authorList>
    </citation>
    <scope>NUCLEOTIDE SEQUENCE [LARGE SCALE GENOMIC DNA]</scope>
    <source>
        <strain evidence="2 3">T4/M</strain>
    </source>
</reference>
<dbReference type="Proteomes" id="UP000033111">
    <property type="component" value="Chromosome"/>
</dbReference>
<feature type="compositionally biased region" description="Basic and acidic residues" evidence="1">
    <location>
        <begin position="12"/>
        <end position="26"/>
    </location>
</feature>
<evidence type="ECO:0000313" key="2">
    <source>
        <dbReference type="EMBL" id="AKB30296.1"/>
    </source>
</evidence>
<evidence type="ECO:0000313" key="3">
    <source>
        <dbReference type="Proteomes" id="UP000033111"/>
    </source>
</evidence>
<sequence>MIPGILNSHPSKPTDPEIRENKKTEKPNFSPVLLSSKV</sequence>
<keyword evidence="3" id="KW-1185">Reference proteome</keyword>
<organism evidence="2 3">
    <name type="scientific">Methanosarcina siciliae T4/M</name>
    <dbReference type="NCBI Taxonomy" id="1434120"/>
    <lineage>
        <taxon>Archaea</taxon>
        <taxon>Methanobacteriati</taxon>
        <taxon>Methanobacteriota</taxon>
        <taxon>Stenosarchaea group</taxon>
        <taxon>Methanomicrobia</taxon>
        <taxon>Methanosarcinales</taxon>
        <taxon>Methanosarcinaceae</taxon>
        <taxon>Methanosarcina</taxon>
    </lineage>
</organism>
<dbReference type="EMBL" id="CP009506">
    <property type="protein sequence ID" value="AKB30296.1"/>
    <property type="molecule type" value="Genomic_DNA"/>
</dbReference>
<dbReference type="HOGENOM" id="CLU_3323032_0_0_2"/>
<dbReference type="KEGG" id="msw:MSSIT_3577"/>
<gene>
    <name evidence="2" type="ORF">MSSIT_3577</name>
</gene>
<proteinExistence type="predicted"/>
<name>A0A0E3L9H8_9EURY</name>